<evidence type="ECO:0000256" key="1">
    <source>
        <dbReference type="SAM" id="MobiDB-lite"/>
    </source>
</evidence>
<dbReference type="EMBL" id="LXQA010573442">
    <property type="protein sequence ID" value="MCI59993.1"/>
    <property type="molecule type" value="Genomic_DNA"/>
</dbReference>
<dbReference type="AlphaFoldDB" id="A0A392TFS3"/>
<name>A0A392TFS3_9FABA</name>
<feature type="non-terminal residue" evidence="2">
    <location>
        <position position="1"/>
    </location>
</feature>
<evidence type="ECO:0000313" key="2">
    <source>
        <dbReference type="EMBL" id="MCI59993.1"/>
    </source>
</evidence>
<organism evidence="2 3">
    <name type="scientific">Trifolium medium</name>
    <dbReference type="NCBI Taxonomy" id="97028"/>
    <lineage>
        <taxon>Eukaryota</taxon>
        <taxon>Viridiplantae</taxon>
        <taxon>Streptophyta</taxon>
        <taxon>Embryophyta</taxon>
        <taxon>Tracheophyta</taxon>
        <taxon>Spermatophyta</taxon>
        <taxon>Magnoliopsida</taxon>
        <taxon>eudicotyledons</taxon>
        <taxon>Gunneridae</taxon>
        <taxon>Pentapetalae</taxon>
        <taxon>rosids</taxon>
        <taxon>fabids</taxon>
        <taxon>Fabales</taxon>
        <taxon>Fabaceae</taxon>
        <taxon>Papilionoideae</taxon>
        <taxon>50 kb inversion clade</taxon>
        <taxon>NPAAA clade</taxon>
        <taxon>Hologalegina</taxon>
        <taxon>IRL clade</taxon>
        <taxon>Trifolieae</taxon>
        <taxon>Trifolium</taxon>
    </lineage>
</organism>
<keyword evidence="3" id="KW-1185">Reference proteome</keyword>
<dbReference type="Proteomes" id="UP000265520">
    <property type="component" value="Unassembled WGS sequence"/>
</dbReference>
<proteinExistence type="predicted"/>
<accession>A0A392TFS3</accession>
<comment type="caution">
    <text evidence="2">The sequence shown here is derived from an EMBL/GenBank/DDBJ whole genome shotgun (WGS) entry which is preliminary data.</text>
</comment>
<evidence type="ECO:0000313" key="3">
    <source>
        <dbReference type="Proteomes" id="UP000265520"/>
    </source>
</evidence>
<sequence>PSDGIGNGDALPGNTINRQHQSLVDGRHGKRWCVGPTPLVAP</sequence>
<feature type="region of interest" description="Disordered" evidence="1">
    <location>
        <begin position="1"/>
        <end position="42"/>
    </location>
</feature>
<protein>
    <submittedName>
        <fullName evidence="2">Uncharacterized protein</fullName>
    </submittedName>
</protein>
<reference evidence="2 3" key="1">
    <citation type="journal article" date="2018" name="Front. Plant Sci.">
        <title>Red Clover (Trifolium pratense) and Zigzag Clover (T. medium) - A Picture of Genomic Similarities and Differences.</title>
        <authorList>
            <person name="Dluhosova J."/>
            <person name="Istvanek J."/>
            <person name="Nedelnik J."/>
            <person name="Repkova J."/>
        </authorList>
    </citation>
    <scope>NUCLEOTIDE SEQUENCE [LARGE SCALE GENOMIC DNA]</scope>
    <source>
        <strain evidence="3">cv. 10/8</strain>
        <tissue evidence="2">Leaf</tissue>
    </source>
</reference>